<dbReference type="InterPro" id="IPR050464">
    <property type="entry name" value="Zeta_carotene_desat/Oxidored"/>
</dbReference>
<reference evidence="3" key="1">
    <citation type="submission" date="2020-01" db="EMBL/GenBank/DDBJ databases">
        <authorList>
            <consortium name="DOE Joint Genome Institute"/>
            <person name="Haridas S."/>
            <person name="Albert R."/>
            <person name="Binder M."/>
            <person name="Bloem J."/>
            <person name="Labutti K."/>
            <person name="Salamov A."/>
            <person name="Andreopoulos B."/>
            <person name="Baker S.E."/>
            <person name="Barry K."/>
            <person name="Bills G."/>
            <person name="Bluhm B.H."/>
            <person name="Cannon C."/>
            <person name="Castanera R."/>
            <person name="Culley D.E."/>
            <person name="Daum C."/>
            <person name="Ezra D."/>
            <person name="Gonzalez J.B."/>
            <person name="Henrissat B."/>
            <person name="Kuo A."/>
            <person name="Liang C."/>
            <person name="Lipzen A."/>
            <person name="Lutzoni F."/>
            <person name="Magnuson J."/>
            <person name="Mondo S."/>
            <person name="Nolan M."/>
            <person name="Ohm R."/>
            <person name="Pangilinan J."/>
            <person name="Park H.-J."/>
            <person name="Ramirez L."/>
            <person name="Alfaro M."/>
            <person name="Sun H."/>
            <person name="Tritt A."/>
            <person name="Yoshinaga Y."/>
            <person name="Zwiers L.-H."/>
            <person name="Turgeon B.G."/>
            <person name="Goodwin S.B."/>
            <person name="Spatafora J.W."/>
            <person name="Crous P.W."/>
            <person name="Grigoriev I.V."/>
        </authorList>
    </citation>
    <scope>NUCLEOTIDE SEQUENCE</scope>
    <source>
        <strain evidence="3">IPT5</strain>
    </source>
</reference>
<dbReference type="PANTHER" id="PTHR42923:SF42">
    <property type="entry name" value="AMINE OXIDASE DOMAIN-CONTAINING PROTEIN"/>
    <property type="match status" value="1"/>
</dbReference>
<accession>A0A6A7BD47</accession>
<dbReference type="SUPFAM" id="SSF51905">
    <property type="entry name" value="FAD/NAD(P)-binding domain"/>
    <property type="match status" value="1"/>
</dbReference>
<keyword evidence="1" id="KW-0472">Membrane</keyword>
<feature type="transmembrane region" description="Helical" evidence="1">
    <location>
        <begin position="140"/>
        <end position="158"/>
    </location>
</feature>
<evidence type="ECO:0000256" key="1">
    <source>
        <dbReference type="SAM" id="Phobius"/>
    </source>
</evidence>
<keyword evidence="4" id="KW-1185">Reference proteome</keyword>
<dbReference type="OrthoDB" id="5977668at2759"/>
<dbReference type="Proteomes" id="UP000799423">
    <property type="component" value="Unassembled WGS sequence"/>
</dbReference>
<evidence type="ECO:0000313" key="3">
    <source>
        <dbReference type="EMBL" id="KAF2853344.1"/>
    </source>
</evidence>
<dbReference type="PANTHER" id="PTHR42923">
    <property type="entry name" value="PROTOPORPHYRINOGEN OXIDASE"/>
    <property type="match status" value="1"/>
</dbReference>
<dbReference type="InterPro" id="IPR036188">
    <property type="entry name" value="FAD/NAD-bd_sf"/>
</dbReference>
<dbReference type="Pfam" id="PF01593">
    <property type="entry name" value="Amino_oxidase"/>
    <property type="match status" value="1"/>
</dbReference>
<protein>
    <submittedName>
        <fullName evidence="3">FAD/NAD(P)-binding domain-containing protein</fullName>
    </submittedName>
</protein>
<gene>
    <name evidence="3" type="ORF">T440DRAFT_466319</name>
</gene>
<keyword evidence="1" id="KW-1133">Transmembrane helix</keyword>
<evidence type="ECO:0000313" key="4">
    <source>
        <dbReference type="Proteomes" id="UP000799423"/>
    </source>
</evidence>
<dbReference type="Gene3D" id="3.90.660.10">
    <property type="match status" value="1"/>
</dbReference>
<proteinExistence type="predicted"/>
<dbReference type="AlphaFoldDB" id="A0A6A7BD47"/>
<feature type="domain" description="Amine oxidase" evidence="2">
    <location>
        <begin position="213"/>
        <end position="298"/>
    </location>
</feature>
<dbReference type="Gene3D" id="3.50.50.60">
    <property type="entry name" value="FAD/NAD(P)-binding domain"/>
    <property type="match status" value="2"/>
</dbReference>
<evidence type="ECO:0000259" key="2">
    <source>
        <dbReference type="Pfam" id="PF01593"/>
    </source>
</evidence>
<name>A0A6A7BD47_9PLEO</name>
<keyword evidence="1" id="KW-0812">Transmembrane</keyword>
<dbReference type="GO" id="GO:0016491">
    <property type="term" value="F:oxidoreductase activity"/>
    <property type="evidence" value="ECO:0007669"/>
    <property type="project" value="InterPro"/>
</dbReference>
<dbReference type="Pfam" id="PF13450">
    <property type="entry name" value="NAD_binding_8"/>
    <property type="match status" value="1"/>
</dbReference>
<dbReference type="EMBL" id="MU006296">
    <property type="protein sequence ID" value="KAF2853344.1"/>
    <property type="molecule type" value="Genomic_DNA"/>
</dbReference>
<dbReference type="InterPro" id="IPR002937">
    <property type="entry name" value="Amino_oxidase"/>
</dbReference>
<sequence length="456" mass="50250">MSAPPHPPQRVAVVGSGLAGLLSAHLLARDGRQRYAVTIYESGRSFSLDAASVSIPNATHSTPDRVDLPMRAFAGGYYHNLRALYDYLGIRYHPQPFLFDFATSAAHGPRDTSYFAHASNLHQLAPRPATVGRTTYIAELAYLVVSYVWFLLCCLLVSPGRGETLHHYLQRTRMPRHFVSGYLLPLMSSVTTCPHTALLDFPASDIVGYKRGTHGAPHYCVSQGVGQVQHRLARDIPFQLNASVTAVEPSDKGVRLSWIRSSGADRKTHKEYFDKVILAVSPDVVSHIFQPLQHHLSQIPTAVVESIVHTDVRVLGHADPRRTGRPETQLIHLHTSTGAVRQTESHHVQPCGAIVTTCPFSPIDPACVIRVSKFTRVLRSPKSQQVVNAIFSNHTAPCPDKSVPLWKNGDDNIWLAGGWCWDGMVLLEGCVVSAVRVAHALGVEVPWRHDDRALQT</sequence>
<organism evidence="3 4">
    <name type="scientific">Plenodomus tracheiphilus IPT5</name>
    <dbReference type="NCBI Taxonomy" id="1408161"/>
    <lineage>
        <taxon>Eukaryota</taxon>
        <taxon>Fungi</taxon>
        <taxon>Dikarya</taxon>
        <taxon>Ascomycota</taxon>
        <taxon>Pezizomycotina</taxon>
        <taxon>Dothideomycetes</taxon>
        <taxon>Pleosporomycetidae</taxon>
        <taxon>Pleosporales</taxon>
        <taxon>Pleosporineae</taxon>
        <taxon>Leptosphaeriaceae</taxon>
        <taxon>Plenodomus</taxon>
    </lineage>
</organism>